<feature type="domain" description="VOC" evidence="1">
    <location>
        <begin position="19"/>
        <end position="133"/>
    </location>
</feature>
<dbReference type="EMBL" id="UFQC01000005">
    <property type="protein sequence ID" value="SSW64882.1"/>
    <property type="molecule type" value="Genomic_DNA"/>
</dbReference>
<proteinExistence type="predicted"/>
<dbReference type="CDD" id="cd06587">
    <property type="entry name" value="VOC"/>
    <property type="match status" value="1"/>
</dbReference>
<evidence type="ECO:0000313" key="3">
    <source>
        <dbReference type="Proteomes" id="UP000289465"/>
    </source>
</evidence>
<sequence length="150" mass="17053">MTDNPEPLRYPYGSSKRYHLHHPHVICADIDVTVAFYRHWFDAEVAWDGVFAGTRNVFMKIGVGAMHLYEKRIDPAPRNAVHHLGIQVAGLRDLYARMVHAGLPVPKGIRESDGGGYFMLEAPDRVLLEIFEPGPHRPPEVLEYYGYARS</sequence>
<dbReference type="RefSeq" id="WP_129239968.1">
    <property type="nucleotide sequence ID" value="NZ_UFQC01000005.1"/>
</dbReference>
<dbReference type="AlphaFoldDB" id="A0A446CAE0"/>
<dbReference type="InterPro" id="IPR004360">
    <property type="entry name" value="Glyas_Fos-R_dOase_dom"/>
</dbReference>
<dbReference type="Gene3D" id="3.10.180.10">
    <property type="entry name" value="2,3-Dihydroxybiphenyl 1,2-Dioxygenase, domain 1"/>
    <property type="match status" value="1"/>
</dbReference>
<dbReference type="InterPro" id="IPR029068">
    <property type="entry name" value="Glyas_Bleomycin-R_OHBP_Dase"/>
</dbReference>
<dbReference type="Proteomes" id="UP000289465">
    <property type="component" value="Unassembled WGS sequence"/>
</dbReference>
<organism evidence="2 3">
    <name type="scientific">Achromobacter veterisilvae</name>
    <dbReference type="NCBI Taxonomy" id="2069367"/>
    <lineage>
        <taxon>Bacteria</taxon>
        <taxon>Pseudomonadati</taxon>
        <taxon>Pseudomonadota</taxon>
        <taxon>Betaproteobacteria</taxon>
        <taxon>Burkholderiales</taxon>
        <taxon>Alcaligenaceae</taxon>
        <taxon>Achromobacter</taxon>
    </lineage>
</organism>
<reference evidence="2 3" key="1">
    <citation type="submission" date="2018-07" db="EMBL/GenBank/DDBJ databases">
        <authorList>
            <person name="Peeters C."/>
        </authorList>
    </citation>
    <scope>NUCLEOTIDE SEQUENCE [LARGE SCALE GENOMIC DNA]</scope>
    <source>
        <strain evidence="2 3">LMG 30378</strain>
    </source>
</reference>
<dbReference type="InterPro" id="IPR037523">
    <property type="entry name" value="VOC_core"/>
</dbReference>
<dbReference type="PROSITE" id="PS51819">
    <property type="entry name" value="VOC"/>
    <property type="match status" value="1"/>
</dbReference>
<dbReference type="Pfam" id="PF00903">
    <property type="entry name" value="Glyoxalase"/>
    <property type="match status" value="1"/>
</dbReference>
<gene>
    <name evidence="2" type="ORF">AVE30378_01317</name>
</gene>
<name>A0A446CAE0_9BURK</name>
<evidence type="ECO:0000313" key="2">
    <source>
        <dbReference type="EMBL" id="SSW64882.1"/>
    </source>
</evidence>
<evidence type="ECO:0000259" key="1">
    <source>
        <dbReference type="PROSITE" id="PS51819"/>
    </source>
</evidence>
<protein>
    <recommendedName>
        <fullName evidence="1">VOC domain-containing protein</fullName>
    </recommendedName>
</protein>
<dbReference type="SUPFAM" id="SSF54593">
    <property type="entry name" value="Glyoxalase/Bleomycin resistance protein/Dihydroxybiphenyl dioxygenase"/>
    <property type="match status" value="1"/>
</dbReference>
<dbReference type="OrthoDB" id="9795306at2"/>
<accession>A0A446CAE0</accession>